<dbReference type="RefSeq" id="WP_116010643.1">
    <property type="nucleotide sequence ID" value="NZ_QNUH01000002.1"/>
</dbReference>
<evidence type="ECO:0000313" key="1">
    <source>
        <dbReference type="EMBL" id="REC79958.1"/>
    </source>
</evidence>
<accession>A0A3D9DPM2</accession>
<protein>
    <recommendedName>
        <fullName evidence="3">DinB family protein</fullName>
    </recommendedName>
</protein>
<organism evidence="1 2">
    <name type="scientific">Chryseobacterium elymi</name>
    <dbReference type="NCBI Taxonomy" id="395936"/>
    <lineage>
        <taxon>Bacteria</taxon>
        <taxon>Pseudomonadati</taxon>
        <taxon>Bacteroidota</taxon>
        <taxon>Flavobacteriia</taxon>
        <taxon>Flavobacteriales</taxon>
        <taxon>Weeksellaceae</taxon>
        <taxon>Chryseobacterium group</taxon>
        <taxon>Chryseobacterium</taxon>
    </lineage>
</organism>
<dbReference type="Gene3D" id="1.20.120.450">
    <property type="entry name" value="dinb family like domain"/>
    <property type="match status" value="1"/>
</dbReference>
<dbReference type="EMBL" id="QNUH01000002">
    <property type="protein sequence ID" value="REC79958.1"/>
    <property type="molecule type" value="Genomic_DNA"/>
</dbReference>
<evidence type="ECO:0000313" key="2">
    <source>
        <dbReference type="Proteomes" id="UP000257030"/>
    </source>
</evidence>
<reference evidence="1 2" key="1">
    <citation type="journal article" date="2010" name="Syst. Appl. Microbiol.">
        <title>Four new species of Chryseobacterium from the rhizosphere of coastal sand dune plants, Chryseobacterium elymi sp. nov., Chryseobacterium hagamense sp. nov., Chryseobacterium lathyri sp. nov. and Chryseobacterium rhizosphaerae sp. nov.</title>
        <authorList>
            <person name="Cho S.H."/>
            <person name="Lee K.S."/>
            <person name="Shin D.S."/>
            <person name="Han J.H."/>
            <person name="Park K.S."/>
            <person name="Lee C.H."/>
            <person name="Park K.H."/>
            <person name="Kim S.B."/>
        </authorList>
    </citation>
    <scope>NUCLEOTIDE SEQUENCE [LARGE SCALE GENOMIC DNA]</scope>
    <source>
        <strain evidence="1 2">KCTC 22547</strain>
    </source>
</reference>
<gene>
    <name evidence="1" type="ORF">DRF60_02955</name>
</gene>
<evidence type="ECO:0008006" key="3">
    <source>
        <dbReference type="Google" id="ProtNLM"/>
    </source>
</evidence>
<dbReference type="InterPro" id="IPR034660">
    <property type="entry name" value="DinB/YfiT-like"/>
</dbReference>
<proteinExistence type="predicted"/>
<dbReference type="SUPFAM" id="SSF109854">
    <property type="entry name" value="DinB/YfiT-like putative metalloenzymes"/>
    <property type="match status" value="1"/>
</dbReference>
<sequence>MKTKSNDIEIVKVQVFSNYKVISMNTEGITHKEAMIFPNGEANCLNWVLGHLIYIRNAFLNTLGEESVWDNDKFSCYNRGEMPLEKKDELIDFEELKSYLKKSQDKLEAKLISIEKFNPETINDIAIFCLHEIYHSGQLGYLRRILGKPGAVK</sequence>
<dbReference type="AlphaFoldDB" id="A0A3D9DPM2"/>
<name>A0A3D9DPM2_9FLAO</name>
<dbReference type="Proteomes" id="UP000257030">
    <property type="component" value="Unassembled WGS sequence"/>
</dbReference>
<keyword evidence="2" id="KW-1185">Reference proteome</keyword>
<dbReference type="OrthoDB" id="1266848at2"/>
<comment type="caution">
    <text evidence="1">The sequence shown here is derived from an EMBL/GenBank/DDBJ whole genome shotgun (WGS) entry which is preliminary data.</text>
</comment>